<evidence type="ECO:0000256" key="1">
    <source>
        <dbReference type="SAM" id="MobiDB-lite"/>
    </source>
</evidence>
<evidence type="ECO:0000313" key="3">
    <source>
        <dbReference type="Proteomes" id="UP000028990"/>
    </source>
</evidence>
<evidence type="ECO:0000313" key="2">
    <source>
        <dbReference type="EMBL" id="KFO35407.1"/>
    </source>
</evidence>
<reference evidence="2 3" key="1">
    <citation type="submission" date="2013-11" db="EMBL/GenBank/DDBJ databases">
        <title>The Damaraland mole rat (Fukomys damarensis) genome and evolution of African mole rats.</title>
        <authorList>
            <person name="Gladyshev V.N."/>
            <person name="Fang X."/>
        </authorList>
    </citation>
    <scope>NUCLEOTIDE SEQUENCE [LARGE SCALE GENOMIC DNA]</scope>
    <source>
        <tissue evidence="2">Liver</tissue>
    </source>
</reference>
<feature type="compositionally biased region" description="Polar residues" evidence="1">
    <location>
        <begin position="10"/>
        <end position="19"/>
    </location>
</feature>
<gene>
    <name evidence="2" type="ORF">H920_03280</name>
</gene>
<dbReference type="AlphaFoldDB" id="A0A091DWD7"/>
<accession>A0A091DWD7</accession>
<feature type="compositionally biased region" description="Basic residues" evidence="1">
    <location>
        <begin position="22"/>
        <end position="33"/>
    </location>
</feature>
<sequence>MANAPKPRSGSLSVRPTPQRSRYSRHFRVRRPKPAGWETSAASRLPSAGDQESGYTHPVRSEVGIVNVCERLRMPECALHPAERWSVAVSERRLHV</sequence>
<dbReference type="EMBL" id="KN121817">
    <property type="protein sequence ID" value="KFO35407.1"/>
    <property type="molecule type" value="Genomic_DNA"/>
</dbReference>
<keyword evidence="3" id="KW-1185">Reference proteome</keyword>
<dbReference type="Proteomes" id="UP000028990">
    <property type="component" value="Unassembled WGS sequence"/>
</dbReference>
<proteinExistence type="predicted"/>
<protein>
    <submittedName>
        <fullName evidence="2">Uncharacterized protein</fullName>
    </submittedName>
</protein>
<name>A0A091DWD7_FUKDA</name>
<feature type="region of interest" description="Disordered" evidence="1">
    <location>
        <begin position="1"/>
        <end position="56"/>
    </location>
</feature>
<organism evidence="2 3">
    <name type="scientific">Fukomys damarensis</name>
    <name type="common">Damaraland mole rat</name>
    <name type="synonym">Cryptomys damarensis</name>
    <dbReference type="NCBI Taxonomy" id="885580"/>
    <lineage>
        <taxon>Eukaryota</taxon>
        <taxon>Metazoa</taxon>
        <taxon>Chordata</taxon>
        <taxon>Craniata</taxon>
        <taxon>Vertebrata</taxon>
        <taxon>Euteleostomi</taxon>
        <taxon>Mammalia</taxon>
        <taxon>Eutheria</taxon>
        <taxon>Euarchontoglires</taxon>
        <taxon>Glires</taxon>
        <taxon>Rodentia</taxon>
        <taxon>Hystricomorpha</taxon>
        <taxon>Bathyergidae</taxon>
        <taxon>Fukomys</taxon>
    </lineage>
</organism>